<evidence type="ECO:0000259" key="1">
    <source>
        <dbReference type="SMART" id="SM00382"/>
    </source>
</evidence>
<name>A0A0C3CMG4_OIDMZ</name>
<protein>
    <recommendedName>
        <fullName evidence="1">AAA+ ATPase domain-containing protein</fullName>
    </recommendedName>
</protein>
<dbReference type="PANTHER" id="PTHR46411">
    <property type="entry name" value="FAMILY ATPASE, PUTATIVE-RELATED"/>
    <property type="match status" value="1"/>
</dbReference>
<dbReference type="InterPro" id="IPR054289">
    <property type="entry name" value="DUF7025"/>
</dbReference>
<keyword evidence="3" id="KW-1185">Reference proteome</keyword>
<dbReference type="OrthoDB" id="10042665at2759"/>
<proteinExistence type="predicted"/>
<organism evidence="2 3">
    <name type="scientific">Oidiodendron maius (strain Zn)</name>
    <dbReference type="NCBI Taxonomy" id="913774"/>
    <lineage>
        <taxon>Eukaryota</taxon>
        <taxon>Fungi</taxon>
        <taxon>Dikarya</taxon>
        <taxon>Ascomycota</taxon>
        <taxon>Pezizomycotina</taxon>
        <taxon>Leotiomycetes</taxon>
        <taxon>Leotiomycetes incertae sedis</taxon>
        <taxon>Myxotrichaceae</taxon>
        <taxon>Oidiodendron</taxon>
    </lineage>
</organism>
<dbReference type="InParanoid" id="A0A0C3CMG4"/>
<dbReference type="GO" id="GO:0016887">
    <property type="term" value="F:ATP hydrolysis activity"/>
    <property type="evidence" value="ECO:0007669"/>
    <property type="project" value="InterPro"/>
</dbReference>
<sequence>MWKFRRSVKTLYAGKNSRGGNYDWVDSPPKTLSKKVAKAHDRVALKVFKIPDCSKPTISGRTPLKIHAVDIQSPYLVSALKDIVKEEGVNLEVSETAHFQEPFKPLFFCYDKILSLSQSTTEAIAAEHLVLLVTVLNEIFGDLMRTLSNLKKSRLISYPLAWTHFPHGSLVYSSASECARVCRVKSTQYESDQHEGNRLALNCEEIAFDGKTFAWRPLRLLIPEFRGNQQVDSLPNFLFDFHLEKEKVERRLRERAVRVLEYQELCYKEYEGVALFTAGCKGLRYNVSGRILIDHHGYNKHHEGFQRLENNTAGNTSGSDGKEKSAYLEPLTKEQQKANKETMLAREQDLIFVTPILEGFALKNKVWLNFFVDDIKPINWNDDAYDHLVYHEEQKDLVLSFVDNHKRLRHGVHDVIIGKGQGLIVLLSGPPGTGKTLTAEAIADKTRRPLYYLQAEDLGTNPAVLGSKIKKVFEMATEWDAVILLDEADVFMAQRSPADITRNELVSIFLRELEYFQGIIFLTTNLYSTIDVAFRSRVHIHLLFDPLSFSSRRILWEKFLARLPATELPPAQSEDAQGGIGKDALTELAKWDLNGREIKNSIKTVRTWCVCKGVGLNLSRLESGIRVTAPQARKVEGEA</sequence>
<dbReference type="EMBL" id="KN832877">
    <property type="protein sequence ID" value="KIN00164.1"/>
    <property type="molecule type" value="Genomic_DNA"/>
</dbReference>
<dbReference type="GO" id="GO:0005524">
    <property type="term" value="F:ATP binding"/>
    <property type="evidence" value="ECO:0007669"/>
    <property type="project" value="InterPro"/>
</dbReference>
<dbReference type="Proteomes" id="UP000054321">
    <property type="component" value="Unassembled WGS sequence"/>
</dbReference>
<dbReference type="SMART" id="SM00382">
    <property type="entry name" value="AAA"/>
    <property type="match status" value="1"/>
</dbReference>
<dbReference type="STRING" id="913774.A0A0C3CMG4"/>
<dbReference type="Pfam" id="PF22942">
    <property type="entry name" value="DUF7025"/>
    <property type="match status" value="1"/>
</dbReference>
<dbReference type="CDD" id="cd19481">
    <property type="entry name" value="RecA-like_protease"/>
    <property type="match status" value="1"/>
</dbReference>
<dbReference type="InterPro" id="IPR003959">
    <property type="entry name" value="ATPase_AAA_core"/>
</dbReference>
<evidence type="ECO:0000313" key="2">
    <source>
        <dbReference type="EMBL" id="KIN00164.1"/>
    </source>
</evidence>
<feature type="domain" description="AAA+ ATPase" evidence="1">
    <location>
        <begin position="421"/>
        <end position="548"/>
    </location>
</feature>
<dbReference type="InterPro" id="IPR003593">
    <property type="entry name" value="AAA+_ATPase"/>
</dbReference>
<reference evidence="3" key="2">
    <citation type="submission" date="2015-01" db="EMBL/GenBank/DDBJ databases">
        <title>Evolutionary Origins and Diversification of the Mycorrhizal Mutualists.</title>
        <authorList>
            <consortium name="DOE Joint Genome Institute"/>
            <consortium name="Mycorrhizal Genomics Consortium"/>
            <person name="Kohler A."/>
            <person name="Kuo A."/>
            <person name="Nagy L.G."/>
            <person name="Floudas D."/>
            <person name="Copeland A."/>
            <person name="Barry K.W."/>
            <person name="Cichocki N."/>
            <person name="Veneault-Fourrey C."/>
            <person name="LaButti K."/>
            <person name="Lindquist E.A."/>
            <person name="Lipzen A."/>
            <person name="Lundell T."/>
            <person name="Morin E."/>
            <person name="Murat C."/>
            <person name="Riley R."/>
            <person name="Ohm R."/>
            <person name="Sun H."/>
            <person name="Tunlid A."/>
            <person name="Henrissat B."/>
            <person name="Grigoriev I.V."/>
            <person name="Hibbett D.S."/>
            <person name="Martin F."/>
        </authorList>
    </citation>
    <scope>NUCLEOTIDE SEQUENCE [LARGE SCALE GENOMIC DNA]</scope>
    <source>
        <strain evidence="3">Zn</strain>
    </source>
</reference>
<dbReference type="PANTHER" id="PTHR46411:SF3">
    <property type="entry name" value="AAA+ ATPASE DOMAIN-CONTAINING PROTEIN"/>
    <property type="match status" value="1"/>
</dbReference>
<dbReference type="Pfam" id="PF00004">
    <property type="entry name" value="AAA"/>
    <property type="match status" value="1"/>
</dbReference>
<gene>
    <name evidence="2" type="ORF">OIDMADRAFT_104143</name>
</gene>
<reference evidence="2 3" key="1">
    <citation type="submission" date="2014-04" db="EMBL/GenBank/DDBJ databases">
        <authorList>
            <consortium name="DOE Joint Genome Institute"/>
            <person name="Kuo A."/>
            <person name="Martino E."/>
            <person name="Perotto S."/>
            <person name="Kohler A."/>
            <person name="Nagy L.G."/>
            <person name="Floudas D."/>
            <person name="Copeland A."/>
            <person name="Barry K.W."/>
            <person name="Cichocki N."/>
            <person name="Veneault-Fourrey C."/>
            <person name="LaButti K."/>
            <person name="Lindquist E.A."/>
            <person name="Lipzen A."/>
            <person name="Lundell T."/>
            <person name="Morin E."/>
            <person name="Murat C."/>
            <person name="Sun H."/>
            <person name="Tunlid A."/>
            <person name="Henrissat B."/>
            <person name="Grigoriev I.V."/>
            <person name="Hibbett D.S."/>
            <person name="Martin F."/>
            <person name="Nordberg H.P."/>
            <person name="Cantor M.N."/>
            <person name="Hua S.X."/>
        </authorList>
    </citation>
    <scope>NUCLEOTIDE SEQUENCE [LARGE SCALE GENOMIC DNA]</scope>
    <source>
        <strain evidence="2 3">Zn</strain>
    </source>
</reference>
<dbReference type="AlphaFoldDB" id="A0A0C3CMG4"/>
<dbReference type="HOGENOM" id="CLU_004471_6_3_1"/>
<accession>A0A0C3CMG4</accession>
<dbReference type="InterPro" id="IPR027417">
    <property type="entry name" value="P-loop_NTPase"/>
</dbReference>
<evidence type="ECO:0000313" key="3">
    <source>
        <dbReference type="Proteomes" id="UP000054321"/>
    </source>
</evidence>
<dbReference type="Gene3D" id="3.40.50.300">
    <property type="entry name" value="P-loop containing nucleotide triphosphate hydrolases"/>
    <property type="match status" value="1"/>
</dbReference>
<dbReference type="SUPFAM" id="SSF52540">
    <property type="entry name" value="P-loop containing nucleoside triphosphate hydrolases"/>
    <property type="match status" value="1"/>
</dbReference>